<evidence type="ECO:0000313" key="2">
    <source>
        <dbReference type="EMBL" id="KAG5190113.1"/>
    </source>
</evidence>
<reference evidence="2" key="1">
    <citation type="submission" date="2021-02" db="EMBL/GenBank/DDBJ databases">
        <title>First Annotated Genome of the Yellow-green Alga Tribonema minus.</title>
        <authorList>
            <person name="Mahan K.M."/>
        </authorList>
    </citation>
    <scope>NUCLEOTIDE SEQUENCE</scope>
    <source>
        <strain evidence="2">UTEX B ZZ1240</strain>
    </source>
</reference>
<organism evidence="2 3">
    <name type="scientific">Tribonema minus</name>
    <dbReference type="NCBI Taxonomy" id="303371"/>
    <lineage>
        <taxon>Eukaryota</taxon>
        <taxon>Sar</taxon>
        <taxon>Stramenopiles</taxon>
        <taxon>Ochrophyta</taxon>
        <taxon>PX clade</taxon>
        <taxon>Xanthophyceae</taxon>
        <taxon>Tribonematales</taxon>
        <taxon>Tribonemataceae</taxon>
        <taxon>Tribonema</taxon>
    </lineage>
</organism>
<protein>
    <recommendedName>
        <fullName evidence="4">PX domain-containing protein</fullName>
    </recommendedName>
</protein>
<name>A0A835ZJG0_9STRA</name>
<keyword evidence="3" id="KW-1185">Reference proteome</keyword>
<feature type="compositionally biased region" description="Low complexity" evidence="1">
    <location>
        <begin position="33"/>
        <end position="43"/>
    </location>
</feature>
<gene>
    <name evidence="2" type="ORF">JKP88DRAFT_267040</name>
</gene>
<feature type="region of interest" description="Disordered" evidence="1">
    <location>
        <begin position="1"/>
        <end position="73"/>
    </location>
</feature>
<feature type="compositionally biased region" description="Basic and acidic residues" evidence="1">
    <location>
        <begin position="326"/>
        <end position="342"/>
    </location>
</feature>
<evidence type="ECO:0000313" key="3">
    <source>
        <dbReference type="Proteomes" id="UP000664859"/>
    </source>
</evidence>
<evidence type="ECO:0008006" key="4">
    <source>
        <dbReference type="Google" id="ProtNLM"/>
    </source>
</evidence>
<proteinExistence type="predicted"/>
<dbReference type="EMBL" id="JAFCMP010000039">
    <property type="protein sequence ID" value="KAG5190113.1"/>
    <property type="molecule type" value="Genomic_DNA"/>
</dbReference>
<sequence>MVDETGPQQQLQQEEQQQEHEHHPQHDGDGEDNSGSSTFSSSESEAENEDASAITASLGRPPTQPAAQSAVVQPPSLSLLGSSPFPSVAGDAAGMGFMGSVSQQQHHTNVDAAAAARPYFPMGFADMLGRLPGPAVAPPGMPTEGIGDGGDFNAVYHQGDGGLVMWRPEEELTVVIVPVAGKRPEPGLYRLNASYMDSRGMSCHCSPAVHRQPATEMLQPRYPKPRRACVLASSRRRTWSVVRSDAQFAALSDAILAALAAGTAPPPLRYPGPAAGADALERYLAQLLRSGAALASPDLYAFLAAPPDVVEEPVLIGEVVDEDSWTDRRVRSADPDAGRDPGRQSGKARSTVPGRGAVLRIARCSQQSLTAP</sequence>
<comment type="caution">
    <text evidence="2">The sequence shown here is derived from an EMBL/GenBank/DDBJ whole genome shotgun (WGS) entry which is preliminary data.</text>
</comment>
<evidence type="ECO:0000256" key="1">
    <source>
        <dbReference type="SAM" id="MobiDB-lite"/>
    </source>
</evidence>
<feature type="region of interest" description="Disordered" evidence="1">
    <location>
        <begin position="326"/>
        <end position="356"/>
    </location>
</feature>
<feature type="compositionally biased region" description="Basic and acidic residues" evidence="1">
    <location>
        <begin position="17"/>
        <end position="28"/>
    </location>
</feature>
<dbReference type="AlphaFoldDB" id="A0A835ZJG0"/>
<dbReference type="Proteomes" id="UP000664859">
    <property type="component" value="Unassembled WGS sequence"/>
</dbReference>
<accession>A0A835ZJG0</accession>